<protein>
    <submittedName>
        <fullName evidence="1">Uncharacterized protein</fullName>
    </submittedName>
</protein>
<proteinExistence type="predicted"/>
<dbReference type="EMBL" id="CP026095">
    <property type="protein sequence ID" value="AZV43573.1"/>
    <property type="molecule type" value="Genomic_DNA"/>
</dbReference>
<evidence type="ECO:0000313" key="1">
    <source>
        <dbReference type="EMBL" id="AZV43573.1"/>
    </source>
</evidence>
<dbReference type="OrthoDB" id="552713at2"/>
<evidence type="ECO:0000313" key="2">
    <source>
        <dbReference type="Proteomes" id="UP000283095"/>
    </source>
</evidence>
<dbReference type="KEGG" id="pasa:BAOM_2964"/>
<dbReference type="RefSeq" id="WP_127760722.1">
    <property type="nucleotide sequence ID" value="NZ_CP026095.1"/>
</dbReference>
<reference evidence="1 2" key="1">
    <citation type="submission" date="2018-01" db="EMBL/GenBank/DDBJ databases">
        <title>Bacillus asahii Genome sequencing and assembly.</title>
        <authorList>
            <person name="Jiang H."/>
            <person name="Feng Y."/>
            <person name="Zhao F."/>
            <person name="Lin X."/>
        </authorList>
    </citation>
    <scope>NUCLEOTIDE SEQUENCE [LARGE SCALE GENOMIC DNA]</scope>
    <source>
        <strain evidence="1 2">OM18</strain>
    </source>
</reference>
<gene>
    <name evidence="1" type="ORF">BAOM_2964</name>
</gene>
<name>A0A3T0KTH9_9BACI</name>
<sequence length="164" mass="19699">MKEKTLRQQYPKLYAVWSVMKQRCNNKNSKPYKNYGERGIKVCEEWNNSFDSFCKWALDNDYVIGMTLDRTDNDGNYEPDNCRWITHAEQQMNKQAQAYATIDGVTKRVHEWCKEYNINYQTVNTRYWTYGWDWEKAIKTPVQSRSNPTGYKLKRKHLRDKSNA</sequence>
<accession>A0A3T0KTH9</accession>
<dbReference type="Proteomes" id="UP000283095">
    <property type="component" value="Chromosome"/>
</dbReference>
<dbReference type="AlphaFoldDB" id="A0A3T0KTH9"/>
<organism evidence="1 2">
    <name type="scientific">Peribacillus asahii</name>
    <dbReference type="NCBI Taxonomy" id="228899"/>
    <lineage>
        <taxon>Bacteria</taxon>
        <taxon>Bacillati</taxon>
        <taxon>Bacillota</taxon>
        <taxon>Bacilli</taxon>
        <taxon>Bacillales</taxon>
        <taxon>Bacillaceae</taxon>
        <taxon>Peribacillus</taxon>
    </lineage>
</organism>